<name>A0ABR8P0Y5_9GAMM</name>
<keyword evidence="1" id="KW-0812">Transmembrane</keyword>
<organism evidence="2 3">
    <name type="scientific">Marinomonas colpomeniae</name>
    <dbReference type="NCBI Taxonomy" id="2774408"/>
    <lineage>
        <taxon>Bacteria</taxon>
        <taxon>Pseudomonadati</taxon>
        <taxon>Pseudomonadota</taxon>
        <taxon>Gammaproteobacteria</taxon>
        <taxon>Oceanospirillales</taxon>
        <taxon>Oceanospirillaceae</taxon>
        <taxon>Marinomonas</taxon>
    </lineage>
</organism>
<protein>
    <recommendedName>
        <fullName evidence="4">Copper resistance protein D</fullName>
    </recommendedName>
</protein>
<evidence type="ECO:0000313" key="3">
    <source>
        <dbReference type="Proteomes" id="UP000604161"/>
    </source>
</evidence>
<feature type="transmembrane region" description="Helical" evidence="1">
    <location>
        <begin position="153"/>
        <end position="175"/>
    </location>
</feature>
<feature type="transmembrane region" description="Helical" evidence="1">
    <location>
        <begin position="95"/>
        <end position="113"/>
    </location>
</feature>
<evidence type="ECO:0008006" key="4">
    <source>
        <dbReference type="Google" id="ProtNLM"/>
    </source>
</evidence>
<keyword evidence="1" id="KW-1133">Transmembrane helix</keyword>
<evidence type="ECO:0000256" key="1">
    <source>
        <dbReference type="SAM" id="Phobius"/>
    </source>
</evidence>
<feature type="transmembrane region" description="Helical" evidence="1">
    <location>
        <begin position="62"/>
        <end position="83"/>
    </location>
</feature>
<keyword evidence="3" id="KW-1185">Reference proteome</keyword>
<dbReference type="EMBL" id="JACYFC010000003">
    <property type="protein sequence ID" value="MBD5771535.1"/>
    <property type="molecule type" value="Genomic_DNA"/>
</dbReference>
<gene>
    <name evidence="2" type="ORF">IF202_10780</name>
</gene>
<proteinExistence type="predicted"/>
<evidence type="ECO:0000313" key="2">
    <source>
        <dbReference type="EMBL" id="MBD5771535.1"/>
    </source>
</evidence>
<sequence>MDFLNWAEMSPIGEWVSTSLWGYPIALTLHTIGMGTLVGLALMICLRVLGLGQGMLPSRLTVYWKLALIGFVINLVSGTALFFGSATVLWESWPFRIKIVFIAAGLIGTHCLVKSLTTSRRISIEKVSSLLVSSGCMSKELMSLEKITAKQKALAFVVMVFWITALVAGRLIAYIF</sequence>
<keyword evidence="1" id="KW-0472">Membrane</keyword>
<reference evidence="2 3" key="1">
    <citation type="submission" date="2020-09" db="EMBL/GenBank/DDBJ databases">
        <title>Marinomonas sp. nov., isolated from the cysticercosis algae of Qingdao, China.</title>
        <authorList>
            <person name="Sun X."/>
        </authorList>
    </citation>
    <scope>NUCLEOTIDE SEQUENCE [LARGE SCALE GENOMIC DNA]</scope>
    <source>
        <strain evidence="2 3">SM2066</strain>
    </source>
</reference>
<dbReference type="RefSeq" id="WP_191594906.1">
    <property type="nucleotide sequence ID" value="NZ_JACYFC010000003.1"/>
</dbReference>
<accession>A0ABR8P0Y5</accession>
<feature type="transmembrane region" description="Helical" evidence="1">
    <location>
        <begin position="20"/>
        <end position="50"/>
    </location>
</feature>
<dbReference type="Proteomes" id="UP000604161">
    <property type="component" value="Unassembled WGS sequence"/>
</dbReference>
<comment type="caution">
    <text evidence="2">The sequence shown here is derived from an EMBL/GenBank/DDBJ whole genome shotgun (WGS) entry which is preliminary data.</text>
</comment>